<dbReference type="AlphaFoldDB" id="A0A2U3LD38"/>
<evidence type="ECO:0000313" key="2">
    <source>
        <dbReference type="EMBL" id="SPF49827.1"/>
    </source>
</evidence>
<evidence type="ECO:0000256" key="1">
    <source>
        <dbReference type="SAM" id="MobiDB-lite"/>
    </source>
</evidence>
<evidence type="ECO:0000313" key="3">
    <source>
        <dbReference type="Proteomes" id="UP000238916"/>
    </source>
</evidence>
<feature type="compositionally biased region" description="Acidic residues" evidence="1">
    <location>
        <begin position="9"/>
        <end position="23"/>
    </location>
</feature>
<proteinExistence type="predicted"/>
<name>A0A2U3LD38_9FIRM</name>
<dbReference type="EMBL" id="OMOF01000404">
    <property type="protein sequence ID" value="SPF49827.1"/>
    <property type="molecule type" value="Genomic_DNA"/>
</dbReference>
<feature type="region of interest" description="Disordered" evidence="1">
    <location>
        <begin position="1"/>
        <end position="23"/>
    </location>
</feature>
<organism evidence="2 3">
    <name type="scientific">Candidatus Desulfosporosinus infrequens</name>
    <dbReference type="NCBI Taxonomy" id="2043169"/>
    <lineage>
        <taxon>Bacteria</taxon>
        <taxon>Bacillati</taxon>
        <taxon>Bacillota</taxon>
        <taxon>Clostridia</taxon>
        <taxon>Eubacteriales</taxon>
        <taxon>Desulfitobacteriaceae</taxon>
        <taxon>Desulfosporosinus</taxon>
    </lineage>
</organism>
<sequence>MLEERVTDPAEEGVLEEGVPEPEEAETLVFGGEAGVCEPEGGAFCGVILLALGTGDFEEEGLVLSP</sequence>
<gene>
    <name evidence="2" type="ORF">SBF1_4620004</name>
</gene>
<accession>A0A2U3LD38</accession>
<dbReference type="Proteomes" id="UP000238916">
    <property type="component" value="Unassembled WGS sequence"/>
</dbReference>
<protein>
    <submittedName>
        <fullName evidence="2">Uncharacterized protein</fullName>
    </submittedName>
</protein>
<reference evidence="3" key="1">
    <citation type="submission" date="2018-02" db="EMBL/GenBank/DDBJ databases">
        <authorList>
            <person name="Hausmann B."/>
        </authorList>
    </citation>
    <scope>NUCLEOTIDE SEQUENCE [LARGE SCALE GENOMIC DNA]</scope>
    <source>
        <strain evidence="3">Peat soil MAG SbF1</strain>
    </source>
</reference>